<keyword evidence="3" id="KW-0378">Hydrolase</keyword>
<dbReference type="Pfam" id="PF08386">
    <property type="entry name" value="Abhydrolase_4"/>
    <property type="match status" value="1"/>
</dbReference>
<dbReference type="GeneID" id="63825891"/>
<dbReference type="PRINTS" id="PR00111">
    <property type="entry name" value="ABHYDROLASE"/>
</dbReference>
<organism evidence="3 4">
    <name type="scientific">Laetiporus sulphureus 93-53</name>
    <dbReference type="NCBI Taxonomy" id="1314785"/>
    <lineage>
        <taxon>Eukaryota</taxon>
        <taxon>Fungi</taxon>
        <taxon>Dikarya</taxon>
        <taxon>Basidiomycota</taxon>
        <taxon>Agaricomycotina</taxon>
        <taxon>Agaricomycetes</taxon>
        <taxon>Polyporales</taxon>
        <taxon>Laetiporus</taxon>
    </lineage>
</organism>
<dbReference type="InterPro" id="IPR000073">
    <property type="entry name" value="AB_hydrolase_1"/>
</dbReference>
<evidence type="ECO:0000313" key="3">
    <source>
        <dbReference type="EMBL" id="KZT06923.1"/>
    </source>
</evidence>
<dbReference type="RefSeq" id="XP_040764663.1">
    <property type="nucleotide sequence ID" value="XM_040908862.1"/>
</dbReference>
<feature type="domain" description="AB hydrolase-1" evidence="1">
    <location>
        <begin position="61"/>
        <end position="162"/>
    </location>
</feature>
<dbReference type="Gene3D" id="3.40.50.1820">
    <property type="entry name" value="alpha/beta hydrolase"/>
    <property type="match status" value="1"/>
</dbReference>
<dbReference type="Pfam" id="PF00561">
    <property type="entry name" value="Abhydrolase_1"/>
    <property type="match status" value="1"/>
</dbReference>
<dbReference type="PANTHER" id="PTHR43433">
    <property type="entry name" value="HYDROLASE, ALPHA/BETA FOLD FAMILY PROTEIN"/>
    <property type="match status" value="1"/>
</dbReference>
<dbReference type="Proteomes" id="UP000076871">
    <property type="component" value="Unassembled WGS sequence"/>
</dbReference>
<dbReference type="SUPFAM" id="SSF53474">
    <property type="entry name" value="alpha/beta-Hydrolases"/>
    <property type="match status" value="1"/>
</dbReference>
<dbReference type="EMBL" id="KV427622">
    <property type="protein sequence ID" value="KZT06923.1"/>
    <property type="molecule type" value="Genomic_DNA"/>
</dbReference>
<dbReference type="STRING" id="1314785.A0A165EF66"/>
<keyword evidence="4" id="KW-1185">Reference proteome</keyword>
<dbReference type="InterPro" id="IPR050471">
    <property type="entry name" value="AB_hydrolase"/>
</dbReference>
<dbReference type="PANTHER" id="PTHR43433:SF5">
    <property type="entry name" value="AB HYDROLASE-1 DOMAIN-CONTAINING PROTEIN"/>
    <property type="match status" value="1"/>
</dbReference>
<gene>
    <name evidence="3" type="ORF">LAESUDRAFT_725674</name>
</gene>
<accession>A0A165EF66</accession>
<dbReference type="InParanoid" id="A0A165EF66"/>
<evidence type="ECO:0000259" key="1">
    <source>
        <dbReference type="Pfam" id="PF00561"/>
    </source>
</evidence>
<dbReference type="InterPro" id="IPR029058">
    <property type="entry name" value="AB_hydrolase_fold"/>
</dbReference>
<dbReference type="GO" id="GO:0016787">
    <property type="term" value="F:hydrolase activity"/>
    <property type="evidence" value="ECO:0007669"/>
    <property type="project" value="UniProtKB-KW"/>
</dbReference>
<name>A0A165EF66_9APHY</name>
<dbReference type="AlphaFoldDB" id="A0A165EF66"/>
<evidence type="ECO:0000259" key="2">
    <source>
        <dbReference type="Pfam" id="PF08386"/>
    </source>
</evidence>
<proteinExistence type="predicted"/>
<protein>
    <submittedName>
        <fullName evidence="3">Alpha/beta-hydrolase</fullName>
    </submittedName>
</protein>
<sequence>MAALSFVPFPVDHSMEALPVSSRIRTIYPEDYYPNGGYVQLPYGRTRYYLLGPEDGTKVALVHGLATPSVTYSRLGPYLASKGYRVLLYDLYGRGYSEAPKTPYTTNIFVVQLALLMQYLRWESAHIIGFSMGGGITAAFTATLPHLVSGNIVLIASAGVHNRDDEPPQDKPAVIPISQYAELINLHKELLPGYSNAVSSCLREGPIHELLWAFDKLGNTRVVSGEQVQVLLIHGTDDPLVRYADSIEIQKRIPTAQLVSISGGGHDVPVREEHWLQVAESTEKFFRA</sequence>
<reference evidence="3 4" key="1">
    <citation type="journal article" date="2016" name="Mol. Biol. Evol.">
        <title>Comparative Genomics of Early-Diverging Mushroom-Forming Fungi Provides Insights into the Origins of Lignocellulose Decay Capabilities.</title>
        <authorList>
            <person name="Nagy L.G."/>
            <person name="Riley R."/>
            <person name="Tritt A."/>
            <person name="Adam C."/>
            <person name="Daum C."/>
            <person name="Floudas D."/>
            <person name="Sun H."/>
            <person name="Yadav J.S."/>
            <person name="Pangilinan J."/>
            <person name="Larsson K.H."/>
            <person name="Matsuura K."/>
            <person name="Barry K."/>
            <person name="Labutti K."/>
            <person name="Kuo R."/>
            <person name="Ohm R.A."/>
            <person name="Bhattacharya S.S."/>
            <person name="Shirouzu T."/>
            <person name="Yoshinaga Y."/>
            <person name="Martin F.M."/>
            <person name="Grigoriev I.V."/>
            <person name="Hibbett D.S."/>
        </authorList>
    </citation>
    <scope>NUCLEOTIDE SEQUENCE [LARGE SCALE GENOMIC DNA]</scope>
    <source>
        <strain evidence="3 4">93-53</strain>
    </source>
</reference>
<dbReference type="OrthoDB" id="408373at2759"/>
<feature type="domain" description="Peptidase S33 tripeptidyl aminopeptidase-like C-terminal" evidence="2">
    <location>
        <begin position="225"/>
        <end position="268"/>
    </location>
</feature>
<evidence type="ECO:0000313" key="4">
    <source>
        <dbReference type="Proteomes" id="UP000076871"/>
    </source>
</evidence>
<dbReference type="InterPro" id="IPR013595">
    <property type="entry name" value="Pept_S33_TAP-like_C"/>
</dbReference>